<dbReference type="PROSITE" id="PS00207">
    <property type="entry name" value="TRANSFERRIN_LIKE_3"/>
    <property type="match status" value="1"/>
</dbReference>
<feature type="domain" description="Transferrin-like" evidence="5">
    <location>
        <begin position="27"/>
        <end position="365"/>
    </location>
</feature>
<dbReference type="PRINTS" id="PR00422">
    <property type="entry name" value="TRANSFERRIN"/>
</dbReference>
<evidence type="ECO:0000256" key="4">
    <source>
        <dbReference type="SAM" id="SignalP"/>
    </source>
</evidence>
<gene>
    <name evidence="6" type="primary">otomp</name>
    <name evidence="6" type="ORF">AOXY_G9457</name>
</gene>
<feature type="signal peptide" evidence="4">
    <location>
        <begin position="1"/>
        <end position="22"/>
    </location>
</feature>
<dbReference type="GO" id="GO:0005886">
    <property type="term" value="C:plasma membrane"/>
    <property type="evidence" value="ECO:0007669"/>
    <property type="project" value="TreeGrafter"/>
</dbReference>
<dbReference type="GO" id="GO:0005615">
    <property type="term" value="C:extracellular space"/>
    <property type="evidence" value="ECO:0007669"/>
    <property type="project" value="TreeGrafter"/>
</dbReference>
<dbReference type="EMBL" id="JAGXEW010000008">
    <property type="protein sequence ID" value="KAK1168651.1"/>
    <property type="molecule type" value="Genomic_DNA"/>
</dbReference>
<proteinExistence type="predicted"/>
<evidence type="ECO:0000256" key="2">
    <source>
        <dbReference type="ARBA" id="ARBA00022525"/>
    </source>
</evidence>
<dbReference type="Proteomes" id="UP001230051">
    <property type="component" value="Unassembled WGS sequence"/>
</dbReference>
<dbReference type="Gene3D" id="3.40.190.10">
    <property type="entry name" value="Periplasmic binding protein-like II"/>
    <property type="match status" value="2"/>
</dbReference>
<dbReference type="InterPro" id="IPR018195">
    <property type="entry name" value="Transferrin_Fe_BS"/>
</dbReference>
<accession>A0AAD8DGM4</accession>
<keyword evidence="4" id="KW-0732">Signal</keyword>
<dbReference type="PROSITE" id="PS00206">
    <property type="entry name" value="TRANSFERRIN_LIKE_2"/>
    <property type="match status" value="1"/>
</dbReference>
<evidence type="ECO:0000256" key="3">
    <source>
        <dbReference type="ARBA" id="ARBA00022737"/>
    </source>
</evidence>
<feature type="chain" id="PRO_5042039947" evidence="4">
    <location>
        <begin position="23"/>
        <end position="373"/>
    </location>
</feature>
<dbReference type="InterPro" id="IPR001156">
    <property type="entry name" value="Transferrin-like_dom"/>
</dbReference>
<dbReference type="FunFam" id="3.40.190.10:FF:000095">
    <property type="entry name" value="Lactotransferrin"/>
    <property type="match status" value="1"/>
</dbReference>
<sequence>MNCLRKELVFFLFSAILALGSTEPGTIRWCVLTAAELQKCLDFAGNATENNIHNGLQCIRTSSALDCMEKIKEGKADAVTLDGGDIYSAGRCYGLVPAAGECYKNNESLIYYAVAVANKLQDISMETLSNMSSCHSGMKRTAGWVVPVGFLVNRNIITVRNCDFAGAIGSLFKQSCIPGIKDLQYDPLGTNPQNLCEGCGGAGDGQSVCANSSFERYFGYAGAFRCLAENKGDVAFVRHSTVFENSDGTNSAPWARDLKAADFKLLCEDGSTAPVWQYTTCNLAAVPAHAVMTQASRRHQVFRFLDNAQKRFGDNAGGFQMFKSSDYGDKDLLFNDATTRLVAVQQSYSSWLGQSFLTALQAFDCEGPCYLEQ</sequence>
<reference evidence="6" key="1">
    <citation type="submission" date="2022-02" db="EMBL/GenBank/DDBJ databases">
        <title>Atlantic sturgeon de novo genome assembly.</title>
        <authorList>
            <person name="Stock M."/>
            <person name="Klopp C."/>
            <person name="Guiguen Y."/>
            <person name="Cabau C."/>
            <person name="Parinello H."/>
            <person name="Santidrian Yebra-Pimentel E."/>
            <person name="Kuhl H."/>
            <person name="Dirks R.P."/>
            <person name="Guessner J."/>
            <person name="Wuertz S."/>
            <person name="Du K."/>
            <person name="Schartl M."/>
        </authorList>
    </citation>
    <scope>NUCLEOTIDE SEQUENCE</scope>
    <source>
        <strain evidence="6">STURGEONOMICS-FGT-2020</strain>
        <tissue evidence="6">Whole blood</tissue>
    </source>
</reference>
<keyword evidence="7" id="KW-1185">Reference proteome</keyword>
<dbReference type="AlphaFoldDB" id="A0AAD8DGM4"/>
<comment type="caution">
    <text evidence="6">The sequence shown here is derived from an EMBL/GenBank/DDBJ whole genome shotgun (WGS) entry which is preliminary data.</text>
</comment>
<dbReference type="PANTHER" id="PTHR11485:SF49">
    <property type="entry name" value="OTOLITH MATRIX PROTEIN 1"/>
    <property type="match status" value="1"/>
</dbReference>
<keyword evidence="2" id="KW-0964">Secreted</keyword>
<dbReference type="GO" id="GO:0006826">
    <property type="term" value="P:iron ion transport"/>
    <property type="evidence" value="ECO:0007669"/>
    <property type="project" value="TreeGrafter"/>
</dbReference>
<evidence type="ECO:0000256" key="1">
    <source>
        <dbReference type="ARBA" id="ARBA00004613"/>
    </source>
</evidence>
<dbReference type="GO" id="GO:0055037">
    <property type="term" value="C:recycling endosome"/>
    <property type="evidence" value="ECO:0007669"/>
    <property type="project" value="TreeGrafter"/>
</dbReference>
<evidence type="ECO:0000313" key="7">
    <source>
        <dbReference type="Proteomes" id="UP001230051"/>
    </source>
</evidence>
<protein>
    <submittedName>
        <fullName evidence="6">Otolith matrix protein 1-like</fullName>
    </submittedName>
</protein>
<comment type="subcellular location">
    <subcellularLocation>
        <location evidence="1">Secreted</location>
    </subcellularLocation>
</comment>
<dbReference type="GO" id="GO:0005769">
    <property type="term" value="C:early endosome"/>
    <property type="evidence" value="ECO:0007669"/>
    <property type="project" value="TreeGrafter"/>
</dbReference>
<dbReference type="SUPFAM" id="SSF53850">
    <property type="entry name" value="Periplasmic binding protein-like II"/>
    <property type="match status" value="1"/>
</dbReference>
<keyword evidence="3" id="KW-0677">Repeat</keyword>
<dbReference type="SMART" id="SM00094">
    <property type="entry name" value="TR_FER"/>
    <property type="match status" value="1"/>
</dbReference>
<dbReference type="PANTHER" id="PTHR11485">
    <property type="entry name" value="TRANSFERRIN"/>
    <property type="match status" value="1"/>
</dbReference>
<name>A0AAD8DGM4_ACIOX</name>
<evidence type="ECO:0000313" key="6">
    <source>
        <dbReference type="EMBL" id="KAK1168651.1"/>
    </source>
</evidence>
<evidence type="ECO:0000259" key="5">
    <source>
        <dbReference type="PROSITE" id="PS51408"/>
    </source>
</evidence>
<dbReference type="Pfam" id="PF00405">
    <property type="entry name" value="Transferrin"/>
    <property type="match status" value="1"/>
</dbReference>
<dbReference type="PROSITE" id="PS51408">
    <property type="entry name" value="TRANSFERRIN_LIKE_4"/>
    <property type="match status" value="1"/>
</dbReference>
<organism evidence="6 7">
    <name type="scientific">Acipenser oxyrinchus oxyrinchus</name>
    <dbReference type="NCBI Taxonomy" id="40147"/>
    <lineage>
        <taxon>Eukaryota</taxon>
        <taxon>Metazoa</taxon>
        <taxon>Chordata</taxon>
        <taxon>Craniata</taxon>
        <taxon>Vertebrata</taxon>
        <taxon>Euteleostomi</taxon>
        <taxon>Actinopterygii</taxon>
        <taxon>Chondrostei</taxon>
        <taxon>Acipenseriformes</taxon>
        <taxon>Acipenseridae</taxon>
        <taxon>Acipenser</taxon>
    </lineage>
</organism>